<dbReference type="AlphaFoldDB" id="A0AAE1A9L7"/>
<name>A0AAE1A9L7_9GAST</name>
<reference evidence="1" key="1">
    <citation type="journal article" date="2023" name="G3 (Bethesda)">
        <title>A reference genome for the long-term kleptoplast-retaining sea slug Elysia crispata morphotype clarki.</title>
        <authorList>
            <person name="Eastman K.E."/>
            <person name="Pendleton A.L."/>
            <person name="Shaikh M.A."/>
            <person name="Suttiyut T."/>
            <person name="Ogas R."/>
            <person name="Tomko P."/>
            <person name="Gavelis G."/>
            <person name="Widhalm J.R."/>
            <person name="Wisecaver J.H."/>
        </authorList>
    </citation>
    <scope>NUCLEOTIDE SEQUENCE</scope>
    <source>
        <strain evidence="1">ECLA1</strain>
    </source>
</reference>
<comment type="caution">
    <text evidence="1">The sequence shown here is derived from an EMBL/GenBank/DDBJ whole genome shotgun (WGS) entry which is preliminary data.</text>
</comment>
<protein>
    <submittedName>
        <fullName evidence="1">Uncharacterized protein</fullName>
    </submittedName>
</protein>
<dbReference type="EMBL" id="JAWDGP010002350">
    <property type="protein sequence ID" value="KAK3783860.1"/>
    <property type="molecule type" value="Genomic_DNA"/>
</dbReference>
<dbReference type="Proteomes" id="UP001283361">
    <property type="component" value="Unassembled WGS sequence"/>
</dbReference>
<sequence length="110" mass="12565">MASSYTKQENPKRSFPQGRLDELNLHEWMHLLHNSQLFLQARVWTRLSDLGLSQDGLTSLPSGESRRCRICRQEYQVMGSTSRDFPPNRSLSLGPGPVSNLVIHKIMNQS</sequence>
<gene>
    <name evidence="1" type="ORF">RRG08_017926</name>
</gene>
<evidence type="ECO:0000313" key="1">
    <source>
        <dbReference type="EMBL" id="KAK3783860.1"/>
    </source>
</evidence>
<keyword evidence="2" id="KW-1185">Reference proteome</keyword>
<proteinExistence type="predicted"/>
<accession>A0AAE1A9L7</accession>
<evidence type="ECO:0000313" key="2">
    <source>
        <dbReference type="Proteomes" id="UP001283361"/>
    </source>
</evidence>
<organism evidence="1 2">
    <name type="scientific">Elysia crispata</name>
    <name type="common">lettuce slug</name>
    <dbReference type="NCBI Taxonomy" id="231223"/>
    <lineage>
        <taxon>Eukaryota</taxon>
        <taxon>Metazoa</taxon>
        <taxon>Spiralia</taxon>
        <taxon>Lophotrochozoa</taxon>
        <taxon>Mollusca</taxon>
        <taxon>Gastropoda</taxon>
        <taxon>Heterobranchia</taxon>
        <taxon>Euthyneura</taxon>
        <taxon>Panpulmonata</taxon>
        <taxon>Sacoglossa</taxon>
        <taxon>Placobranchoidea</taxon>
        <taxon>Plakobranchidae</taxon>
        <taxon>Elysia</taxon>
    </lineage>
</organism>